<dbReference type="InterPro" id="IPR004843">
    <property type="entry name" value="Calcineurin-like_PHP"/>
</dbReference>
<dbReference type="SUPFAM" id="SSF56300">
    <property type="entry name" value="Metallo-dependent phosphatases"/>
    <property type="match status" value="1"/>
</dbReference>
<evidence type="ECO:0000313" key="2">
    <source>
        <dbReference type="EMBL" id="PXF40841.1"/>
    </source>
</evidence>
<feature type="domain" description="Calcineurin-like phosphoesterase" evidence="1">
    <location>
        <begin position="9"/>
        <end position="169"/>
    </location>
</feature>
<keyword evidence="3" id="KW-1185">Reference proteome</keyword>
<dbReference type="Gene3D" id="3.60.21.10">
    <property type="match status" value="1"/>
</dbReference>
<comment type="caution">
    <text evidence="2">The sequence shown here is derived from an EMBL/GenBank/DDBJ whole genome shotgun (WGS) entry which is preliminary data.</text>
</comment>
<dbReference type="PANTHER" id="PTHR12905:SF0">
    <property type="entry name" value="CALCINEURIN-LIKE PHOSPHOESTERASE DOMAIN-CONTAINING PROTEIN"/>
    <property type="match status" value="1"/>
</dbReference>
<name>A0A2V3IFK6_9FLOR</name>
<dbReference type="InterPro" id="IPR029052">
    <property type="entry name" value="Metallo-depent_PP-like"/>
</dbReference>
<dbReference type="Pfam" id="PF00149">
    <property type="entry name" value="Metallophos"/>
    <property type="match status" value="1"/>
</dbReference>
<dbReference type="AlphaFoldDB" id="A0A2V3IFK6"/>
<reference evidence="2 3" key="1">
    <citation type="journal article" date="2018" name="Mol. Biol. Evol.">
        <title>Analysis of the draft genome of the red seaweed Gracilariopsis chorda provides insights into genome size evolution in Rhodophyta.</title>
        <authorList>
            <person name="Lee J."/>
            <person name="Yang E.C."/>
            <person name="Graf L."/>
            <person name="Yang J.H."/>
            <person name="Qiu H."/>
            <person name="Zel Zion U."/>
            <person name="Chan C.X."/>
            <person name="Stephens T.G."/>
            <person name="Weber A.P.M."/>
            <person name="Boo G.H."/>
            <person name="Boo S.M."/>
            <person name="Kim K.M."/>
            <person name="Shin Y."/>
            <person name="Jung M."/>
            <person name="Lee S.J."/>
            <person name="Yim H.S."/>
            <person name="Lee J.H."/>
            <person name="Bhattacharya D."/>
            <person name="Yoon H.S."/>
        </authorList>
    </citation>
    <scope>NUCLEOTIDE SEQUENCE [LARGE SCALE GENOMIC DNA]</scope>
    <source>
        <strain evidence="2 3">SKKU-2015</strain>
        <tissue evidence="2">Whole body</tissue>
    </source>
</reference>
<gene>
    <name evidence="2" type="ORF">BWQ96_09431</name>
</gene>
<evidence type="ECO:0000313" key="3">
    <source>
        <dbReference type="Proteomes" id="UP000247409"/>
    </source>
</evidence>
<evidence type="ECO:0000259" key="1">
    <source>
        <dbReference type="Pfam" id="PF00149"/>
    </source>
</evidence>
<dbReference type="GO" id="GO:0016787">
    <property type="term" value="F:hydrolase activity"/>
    <property type="evidence" value="ECO:0007669"/>
    <property type="project" value="InterPro"/>
</dbReference>
<dbReference type="CDD" id="cd07379">
    <property type="entry name" value="MPP_239FB"/>
    <property type="match status" value="1"/>
</dbReference>
<dbReference type="InterPro" id="IPR051693">
    <property type="entry name" value="UPF0046_metallophosphoest"/>
</dbReference>
<dbReference type="Proteomes" id="UP000247409">
    <property type="component" value="Unassembled WGS sequence"/>
</dbReference>
<accession>A0A2V3IFK6</accession>
<dbReference type="PANTHER" id="PTHR12905">
    <property type="entry name" value="METALLOPHOSPHOESTERASE"/>
    <property type="match status" value="1"/>
</dbReference>
<dbReference type="OrthoDB" id="3220at2759"/>
<organism evidence="2 3">
    <name type="scientific">Gracilariopsis chorda</name>
    <dbReference type="NCBI Taxonomy" id="448386"/>
    <lineage>
        <taxon>Eukaryota</taxon>
        <taxon>Rhodophyta</taxon>
        <taxon>Florideophyceae</taxon>
        <taxon>Rhodymeniophycidae</taxon>
        <taxon>Gracilariales</taxon>
        <taxon>Gracilariaceae</taxon>
        <taxon>Gracilariopsis</taxon>
    </lineage>
</organism>
<dbReference type="EMBL" id="NBIV01000257">
    <property type="protein sequence ID" value="PXF40841.1"/>
    <property type="molecule type" value="Genomic_DNA"/>
</dbReference>
<sequence length="209" mass="23581">MAASKHYVRLVIVSDTHRRFRRSLPFGDIVIHCGDSEWGVSELEAWASNLPHQHKVVIPGNMDYRLKGQTKGFTNVTYLQDKEIEIKGLKIYGSPWTPKFVGEFQLEDEKHAHAVWNRMPTDVDVLITHGPPKGILDVTSRGMSVGDSALLEKVRTVRPRVHCFGHVHESYGTLNDEHTLFCNAAVFNDHPPIVVDVPMNKTQPPRIAS</sequence>
<proteinExistence type="predicted"/>
<protein>
    <submittedName>
        <fullName evidence="2">Metallophosphoesterase domain-containing protein 1</fullName>
    </submittedName>
</protein>